<evidence type="ECO:0000313" key="12">
    <source>
        <dbReference type="EMBL" id="RUQ87005.1"/>
    </source>
</evidence>
<dbReference type="NCBIfam" id="TIGR02188">
    <property type="entry name" value="Ac_CoA_lig_AcsA"/>
    <property type="match status" value="1"/>
</dbReference>
<dbReference type="Proteomes" id="UP000241203">
    <property type="component" value="Unassembled WGS sequence"/>
</dbReference>
<evidence type="ECO:0000313" key="13">
    <source>
        <dbReference type="Proteomes" id="UP000241203"/>
    </source>
</evidence>
<dbReference type="OrthoDB" id="9803968at2"/>
<evidence type="ECO:0000256" key="2">
    <source>
        <dbReference type="ARBA" id="ARBA00013275"/>
    </source>
</evidence>
<dbReference type="InterPro" id="IPR045851">
    <property type="entry name" value="AMP-bd_C_sf"/>
</dbReference>
<dbReference type="GO" id="GO:0016208">
    <property type="term" value="F:AMP binding"/>
    <property type="evidence" value="ECO:0007669"/>
    <property type="project" value="InterPro"/>
</dbReference>
<dbReference type="InterPro" id="IPR000873">
    <property type="entry name" value="AMP-dep_synth/lig_dom"/>
</dbReference>
<keyword evidence="3 12" id="KW-0436">Ligase</keyword>
<keyword evidence="6" id="KW-0007">Acetylation</keyword>
<dbReference type="RefSeq" id="WP_106563487.1">
    <property type="nucleotide sequence ID" value="NZ_PYAU01000001.1"/>
</dbReference>
<evidence type="ECO:0000259" key="9">
    <source>
        <dbReference type="Pfam" id="PF13193"/>
    </source>
</evidence>
<dbReference type="EC" id="6.2.1.1" evidence="2 7"/>
<keyword evidence="5" id="KW-0067">ATP-binding</keyword>
<dbReference type="Pfam" id="PF16177">
    <property type="entry name" value="ACAS_N"/>
    <property type="match status" value="1"/>
</dbReference>
<evidence type="ECO:0000256" key="3">
    <source>
        <dbReference type="ARBA" id="ARBA00022598"/>
    </source>
</evidence>
<evidence type="ECO:0000313" key="11">
    <source>
        <dbReference type="EMBL" id="PSL38475.1"/>
    </source>
</evidence>
<dbReference type="NCBIfam" id="NF001208">
    <property type="entry name" value="PRK00174.1"/>
    <property type="match status" value="1"/>
</dbReference>
<keyword evidence="4" id="KW-0547">Nucleotide-binding</keyword>
<feature type="domain" description="AMP-binding enzyme C-terminal" evidence="9">
    <location>
        <begin position="553"/>
        <end position="642"/>
    </location>
</feature>
<dbReference type="PROSITE" id="PS00455">
    <property type="entry name" value="AMP_BINDING"/>
    <property type="match status" value="1"/>
</dbReference>
<dbReference type="PANTHER" id="PTHR24095:SF14">
    <property type="entry name" value="ACETYL-COENZYME A SYNTHETASE 1"/>
    <property type="match status" value="1"/>
</dbReference>
<evidence type="ECO:0000256" key="7">
    <source>
        <dbReference type="NCBIfam" id="TIGR02188"/>
    </source>
</evidence>
<reference evidence="12 14" key="2">
    <citation type="submission" date="2018-12" db="EMBL/GenBank/DDBJ databases">
        <authorList>
            <person name="hu s."/>
            <person name="Xu Y."/>
            <person name="Xu B."/>
            <person name="Li F."/>
        </authorList>
    </citation>
    <scope>NUCLEOTIDE SEQUENCE [LARGE SCALE GENOMIC DNA]</scope>
    <source>
        <strain evidence="12 14">KSW2-17</strain>
    </source>
</reference>
<dbReference type="EMBL" id="RZGY01000001">
    <property type="protein sequence ID" value="RUQ87005.1"/>
    <property type="molecule type" value="Genomic_DNA"/>
</dbReference>
<evidence type="ECO:0000256" key="1">
    <source>
        <dbReference type="ARBA" id="ARBA00006432"/>
    </source>
</evidence>
<dbReference type="GO" id="GO:0019427">
    <property type="term" value="P:acetyl-CoA biosynthetic process from acetate"/>
    <property type="evidence" value="ECO:0007669"/>
    <property type="project" value="UniProtKB-UniRule"/>
</dbReference>
<evidence type="ECO:0000256" key="4">
    <source>
        <dbReference type="ARBA" id="ARBA00022741"/>
    </source>
</evidence>
<evidence type="ECO:0000256" key="5">
    <source>
        <dbReference type="ARBA" id="ARBA00022840"/>
    </source>
</evidence>
<evidence type="ECO:0000259" key="8">
    <source>
        <dbReference type="Pfam" id="PF00501"/>
    </source>
</evidence>
<accession>A0A2P8GWZ3</accession>
<evidence type="ECO:0000256" key="6">
    <source>
        <dbReference type="ARBA" id="ARBA00022990"/>
    </source>
</evidence>
<comment type="similarity">
    <text evidence="1">Belongs to the ATP-dependent AMP-binding enzyme family.</text>
</comment>
<proteinExistence type="inferred from homology"/>
<feature type="domain" description="Acetyl-coenzyme A synthetase N-terminal" evidence="10">
    <location>
        <begin position="39"/>
        <end position="99"/>
    </location>
</feature>
<sequence length="680" mass="73747">MTDAPPPPSATIANLLDEIRSFPAPAHIAATANVGASWAERAAADPVAFWEEQAHRLDWHTPWHTAHTWEPVRRADDGSLTVPHTEWFSGGRLNVAVNCVDRHVAAGRGDKVALHFEGEPGDRRSITYAELEREVARAANALTALGIGKGDRVVVYLPVIPETVIATLAIARIGAIHSLVFGGFSAEALAFRVHDTGAKLLITTDGQFRRGKAVAVKENADRAVASADAIEHVLVVRRTGQQTPDIPWTDGRDVWWHDALDAAPAEHSPEFFDAETPLFIIYTSGTTGKPKGLVHTSGGYLTQASFTHWAVFDAKPDDVHWCTADLAWVTAHTYEIYGPLSNGLTQVIYEGTPDTPQRTRHFEIIERYGVTTYYTAPTLIRTLSSWFPSGVPSEFDLSSIRLLGTVGEAINPEAWMWFRENIGAGSAPIVDTWWQSETGAAVLAPLPGASTLKPGSATRALPGLGVRIVDEAGDTVPYGSGGYLVVDRPGPSLARTVWGDPERYRDAYWTRFWEQGFFFSGDGAKWDADGDIWVLGRVDDVMNVSGHRLSTIEIESALVSHPDVAEAGVVGVADPVTGHAIAAFVIPSGRDVAESSDPAAWRRRSTALTETLRAHVAEVIGPVAKPRWILAVPDLPKTRSGKIMRRLLVDIADGRPLGDVTSLQDDSVPGTIETIFHTQE</sequence>
<reference evidence="11 13" key="1">
    <citation type="submission" date="2018-03" db="EMBL/GenBank/DDBJ databases">
        <title>Genomic Encyclopedia of Archaeal and Bacterial Type Strains, Phase II (KMG-II): from individual species to whole genera.</title>
        <authorList>
            <person name="Goeker M."/>
        </authorList>
    </citation>
    <scope>NUCLEOTIDE SEQUENCE [LARGE SCALE GENOMIC DNA]</scope>
    <source>
        <strain evidence="11 13">DSM 21548</strain>
    </source>
</reference>
<dbReference type="GO" id="GO:0005524">
    <property type="term" value="F:ATP binding"/>
    <property type="evidence" value="ECO:0007669"/>
    <property type="project" value="UniProtKB-KW"/>
</dbReference>
<protein>
    <recommendedName>
        <fullName evidence="2 7">Acetate--CoA ligase</fullName>
        <ecNumber evidence="2 7">6.2.1.1</ecNumber>
    </recommendedName>
</protein>
<gene>
    <name evidence="12" type="primary">acs</name>
    <name evidence="11" type="ORF">CLV49_2100</name>
    <name evidence="12" type="ORF">ELQ93_08715</name>
</gene>
<feature type="domain" description="AMP-dependent synthetase/ligase" evidence="8">
    <location>
        <begin position="103"/>
        <end position="495"/>
    </location>
</feature>
<dbReference type="InterPro" id="IPR020845">
    <property type="entry name" value="AMP-binding_CS"/>
</dbReference>
<dbReference type="InterPro" id="IPR032387">
    <property type="entry name" value="ACAS_N"/>
</dbReference>
<name>A0A2P8GWZ3_9MICO</name>
<dbReference type="SUPFAM" id="SSF56801">
    <property type="entry name" value="Acetyl-CoA synthetase-like"/>
    <property type="match status" value="1"/>
</dbReference>
<dbReference type="FunFam" id="3.40.50.12780:FF:000001">
    <property type="entry name" value="Acetyl-coenzyme A synthetase"/>
    <property type="match status" value="1"/>
</dbReference>
<dbReference type="Proteomes" id="UP000268291">
    <property type="component" value="Unassembled WGS sequence"/>
</dbReference>
<dbReference type="Pfam" id="PF13193">
    <property type="entry name" value="AMP-binding_C"/>
    <property type="match status" value="1"/>
</dbReference>
<evidence type="ECO:0000313" key="14">
    <source>
        <dbReference type="Proteomes" id="UP000268291"/>
    </source>
</evidence>
<dbReference type="InterPro" id="IPR025110">
    <property type="entry name" value="AMP-bd_C"/>
</dbReference>
<dbReference type="InterPro" id="IPR042099">
    <property type="entry name" value="ANL_N_sf"/>
</dbReference>
<dbReference type="Gene3D" id="3.40.50.12780">
    <property type="entry name" value="N-terminal domain of ligase-like"/>
    <property type="match status" value="1"/>
</dbReference>
<dbReference type="EMBL" id="PYAU01000001">
    <property type="protein sequence ID" value="PSL38475.1"/>
    <property type="molecule type" value="Genomic_DNA"/>
</dbReference>
<dbReference type="InterPro" id="IPR011904">
    <property type="entry name" value="Ac_CoA_lig"/>
</dbReference>
<dbReference type="Pfam" id="PF00501">
    <property type="entry name" value="AMP-binding"/>
    <property type="match status" value="1"/>
</dbReference>
<keyword evidence="14" id="KW-1185">Reference proteome</keyword>
<comment type="caution">
    <text evidence="11">The sequence shown here is derived from an EMBL/GenBank/DDBJ whole genome shotgun (WGS) entry which is preliminary data.</text>
</comment>
<evidence type="ECO:0000259" key="10">
    <source>
        <dbReference type="Pfam" id="PF16177"/>
    </source>
</evidence>
<dbReference type="PANTHER" id="PTHR24095">
    <property type="entry name" value="ACETYL-COENZYME A SYNTHETASE"/>
    <property type="match status" value="1"/>
</dbReference>
<dbReference type="AlphaFoldDB" id="A0A2P8GWZ3"/>
<dbReference type="GO" id="GO:0003987">
    <property type="term" value="F:acetate-CoA ligase activity"/>
    <property type="evidence" value="ECO:0007669"/>
    <property type="project" value="UniProtKB-UniRule"/>
</dbReference>
<organism evidence="11 13">
    <name type="scientific">Labedella gwakjiensis</name>
    <dbReference type="NCBI Taxonomy" id="390269"/>
    <lineage>
        <taxon>Bacteria</taxon>
        <taxon>Bacillati</taxon>
        <taxon>Actinomycetota</taxon>
        <taxon>Actinomycetes</taxon>
        <taxon>Micrococcales</taxon>
        <taxon>Microbacteriaceae</taxon>
        <taxon>Labedella</taxon>
    </lineage>
</organism>
<dbReference type="Gene3D" id="3.30.300.30">
    <property type="match status" value="1"/>
</dbReference>
<dbReference type="GO" id="GO:0005829">
    <property type="term" value="C:cytosol"/>
    <property type="evidence" value="ECO:0007669"/>
    <property type="project" value="TreeGrafter"/>
</dbReference>